<proteinExistence type="predicted"/>
<name>A0A8D8W6R0_9HEMI</name>
<accession>A0A8D8W6R0</accession>
<dbReference type="AlphaFoldDB" id="A0A8D8W6R0"/>
<reference evidence="1" key="1">
    <citation type="submission" date="2021-05" db="EMBL/GenBank/DDBJ databases">
        <authorList>
            <person name="Alioto T."/>
            <person name="Alioto T."/>
            <person name="Gomez Garrido J."/>
        </authorList>
    </citation>
    <scope>NUCLEOTIDE SEQUENCE</scope>
</reference>
<dbReference type="EMBL" id="HBUF01155696">
    <property type="protein sequence ID" value="CAG6649098.1"/>
    <property type="molecule type" value="Transcribed_RNA"/>
</dbReference>
<organism evidence="1">
    <name type="scientific">Cacopsylla melanoneura</name>
    <dbReference type="NCBI Taxonomy" id="428564"/>
    <lineage>
        <taxon>Eukaryota</taxon>
        <taxon>Metazoa</taxon>
        <taxon>Ecdysozoa</taxon>
        <taxon>Arthropoda</taxon>
        <taxon>Hexapoda</taxon>
        <taxon>Insecta</taxon>
        <taxon>Pterygota</taxon>
        <taxon>Neoptera</taxon>
        <taxon>Paraneoptera</taxon>
        <taxon>Hemiptera</taxon>
        <taxon>Sternorrhyncha</taxon>
        <taxon>Psylloidea</taxon>
        <taxon>Psyllidae</taxon>
        <taxon>Psyllinae</taxon>
        <taxon>Cacopsylla</taxon>
    </lineage>
</organism>
<dbReference type="EMBL" id="HBUF01155694">
    <property type="protein sequence ID" value="CAG6649097.1"/>
    <property type="molecule type" value="Transcribed_RNA"/>
</dbReference>
<protein>
    <submittedName>
        <fullName evidence="1">Uncharacterized protein</fullName>
    </submittedName>
</protein>
<evidence type="ECO:0000313" key="1">
    <source>
        <dbReference type="EMBL" id="CAG6649097.1"/>
    </source>
</evidence>
<sequence>MFGLDLLSFDLERLFCFEIWIVCPFKYDSTGQTRVSQVGHVSFATLQPTFCYRHNMFIFVHFIIHISFKAVKNLDCLIMEYNTLERISFASFQKMFPVVIF</sequence>